<dbReference type="PATRIC" id="fig|1158602.3.peg.651"/>
<comment type="caution">
    <text evidence="12">The sequence shown here is derived from an EMBL/GenBank/DDBJ whole genome shotgun (WGS) entry which is preliminary data.</text>
</comment>
<evidence type="ECO:0000256" key="2">
    <source>
        <dbReference type="ARBA" id="ARBA00022448"/>
    </source>
</evidence>
<gene>
    <name evidence="13" type="ORF">I590_01301</name>
    <name evidence="12" type="ORF">UAK_00634</name>
</gene>
<feature type="transmembrane region" description="Helical" evidence="11">
    <location>
        <begin position="297"/>
        <end position="318"/>
    </location>
</feature>
<evidence type="ECO:0000313" key="14">
    <source>
        <dbReference type="Proteomes" id="UP000013877"/>
    </source>
</evidence>
<keyword evidence="8 11" id="KW-0472">Membrane</keyword>
<dbReference type="OrthoDB" id="9813906at2"/>
<dbReference type="NCBIfam" id="NF040906">
    <property type="entry name" value="GguB"/>
    <property type="match status" value="1"/>
</dbReference>
<dbReference type="CDD" id="cd06579">
    <property type="entry name" value="TM_PBP1_transp_AraH_like"/>
    <property type="match status" value="1"/>
</dbReference>
<evidence type="ECO:0000256" key="11">
    <source>
        <dbReference type="SAM" id="Phobius"/>
    </source>
</evidence>
<feature type="transmembrane region" description="Helical" evidence="11">
    <location>
        <begin position="67"/>
        <end position="100"/>
    </location>
</feature>
<dbReference type="Pfam" id="PF02653">
    <property type="entry name" value="BPD_transp_2"/>
    <property type="match status" value="1"/>
</dbReference>
<evidence type="ECO:0000256" key="3">
    <source>
        <dbReference type="ARBA" id="ARBA00022475"/>
    </source>
</evidence>
<dbReference type="EMBL" id="ASWF01000002">
    <property type="protein sequence ID" value="EOT77764.1"/>
    <property type="molecule type" value="Genomic_DNA"/>
</dbReference>
<feature type="transmembrane region" description="Helical" evidence="11">
    <location>
        <begin position="226"/>
        <end position="244"/>
    </location>
</feature>
<feature type="transmembrane region" description="Helical" evidence="11">
    <location>
        <begin position="250"/>
        <end position="267"/>
    </location>
</feature>
<evidence type="ECO:0000256" key="4">
    <source>
        <dbReference type="ARBA" id="ARBA00022519"/>
    </source>
</evidence>
<dbReference type="AlphaFoldDB" id="R2PGT8"/>
<keyword evidence="4" id="KW-0997">Cell inner membrane</keyword>
<evidence type="ECO:0000313" key="13">
    <source>
        <dbReference type="EMBL" id="EOT77764.1"/>
    </source>
</evidence>
<comment type="subcellular location">
    <subcellularLocation>
        <location evidence="1">Cell membrane</location>
        <topology evidence="1">Multi-pass membrane protein</topology>
    </subcellularLocation>
</comment>
<feature type="transmembrane region" description="Helical" evidence="11">
    <location>
        <begin position="106"/>
        <end position="123"/>
    </location>
</feature>
<evidence type="ECO:0000256" key="1">
    <source>
        <dbReference type="ARBA" id="ARBA00004651"/>
    </source>
</evidence>
<proteinExistence type="predicted"/>
<name>R2PGT8_9ENTE</name>
<dbReference type="EMBL" id="AJAL01000001">
    <property type="protein sequence ID" value="EOH82398.1"/>
    <property type="molecule type" value="Genomic_DNA"/>
</dbReference>
<comment type="function">
    <text evidence="9">Part of the binding-protein-dependent transport system for D-xylose. Probably responsible for the translocation of the substrate across the membrane.</text>
</comment>
<reference evidence="13 15" key="2">
    <citation type="submission" date="2013-03" db="EMBL/GenBank/DDBJ databases">
        <title>The Genome Sequence of Enterococcus raffinosus ATCC_49464 (PacBio/Illumina hybrid assembly).</title>
        <authorList>
            <consortium name="The Broad Institute Genomics Platform"/>
            <consortium name="The Broad Institute Genome Sequencing Center for Infectious Disease"/>
            <person name="Earl A."/>
            <person name="Russ C."/>
            <person name="Gilmore M."/>
            <person name="Surin D."/>
            <person name="Walker B."/>
            <person name="Young S."/>
            <person name="Zeng Q."/>
            <person name="Gargeya S."/>
            <person name="Fitzgerald M."/>
            <person name="Haas B."/>
            <person name="Abouelleil A."/>
            <person name="Allen A.W."/>
            <person name="Alvarado L."/>
            <person name="Arachchi H.M."/>
            <person name="Berlin A.M."/>
            <person name="Chapman S.B."/>
            <person name="Gainer-Dewar J."/>
            <person name="Goldberg J."/>
            <person name="Griggs A."/>
            <person name="Gujja S."/>
            <person name="Hansen M."/>
            <person name="Howarth C."/>
            <person name="Imamovic A."/>
            <person name="Ireland A."/>
            <person name="Larimer J."/>
            <person name="McCowan C."/>
            <person name="Murphy C."/>
            <person name="Pearson M."/>
            <person name="Poon T.W."/>
            <person name="Priest M."/>
            <person name="Roberts A."/>
            <person name="Saif S."/>
            <person name="Shea T."/>
            <person name="Sisk P."/>
            <person name="Sykes S."/>
            <person name="Wortman J."/>
            <person name="Nusbaum C."/>
            <person name="Birren B."/>
        </authorList>
    </citation>
    <scope>NUCLEOTIDE SEQUENCE [LARGE SCALE GENOMIC DNA]</scope>
    <source>
        <strain evidence="13 15">ATCC 49464</strain>
    </source>
</reference>
<keyword evidence="2" id="KW-0813">Transport</keyword>
<dbReference type="RefSeq" id="WP_010743972.1">
    <property type="nucleotide sequence ID" value="NZ_ASWF01000002.1"/>
</dbReference>
<evidence type="ECO:0000256" key="7">
    <source>
        <dbReference type="ARBA" id="ARBA00022989"/>
    </source>
</evidence>
<keyword evidence="3" id="KW-1003">Cell membrane</keyword>
<evidence type="ECO:0000313" key="15">
    <source>
        <dbReference type="Proteomes" id="UP000014158"/>
    </source>
</evidence>
<evidence type="ECO:0000256" key="5">
    <source>
        <dbReference type="ARBA" id="ARBA00022597"/>
    </source>
</evidence>
<keyword evidence="15" id="KW-1185">Reference proteome</keyword>
<sequence>MENATKESKESKERSTINIKEKVLDIFSKYSMVIILIALLIAFQLMTGGIFLRPLNITNIVLQNSHILVLAAGMLLVVLLGFVDLSVGSVMAFVGAIAGMMMVNNHMSPWLAVPICLAIGALIGAWQGFWVAYVGIPAFIVTLAGLLMFRGLTQVVLGGQSLAPFPRAFQKISTGYLPEVFVSSSGMHFLTLILGAVLALGLVFFQWKAREKRKQNLFEVPSMNAFIVKSVLTVAIVLGLSYIFAAYQGFPVILIILGVIVGVYGFLTNSTVAGRQIYATGGNLKAAQLSGIKTKKITFWVFVNMGMMAALAGLILAARLNAATPQAGTSLELDAMASVYFGGASTSGGIGTITGAIVGGLVMGVLNNGMSILGIGVDWQQAIKGLILLLAVVLDIYNKKRKIS</sequence>
<dbReference type="GO" id="GO:0005886">
    <property type="term" value="C:plasma membrane"/>
    <property type="evidence" value="ECO:0007669"/>
    <property type="project" value="UniProtKB-SubCell"/>
</dbReference>
<dbReference type="PANTHER" id="PTHR32196">
    <property type="entry name" value="ABC TRANSPORTER PERMEASE PROTEIN YPHD-RELATED-RELATED"/>
    <property type="match status" value="1"/>
</dbReference>
<organism evidence="12 14">
    <name type="scientific">Enterococcus raffinosus ATCC 49464</name>
    <dbReference type="NCBI Taxonomy" id="1158602"/>
    <lineage>
        <taxon>Bacteria</taxon>
        <taxon>Bacillati</taxon>
        <taxon>Bacillota</taxon>
        <taxon>Bacilli</taxon>
        <taxon>Lactobacillales</taxon>
        <taxon>Enterococcaceae</taxon>
        <taxon>Enterococcus</taxon>
    </lineage>
</organism>
<evidence type="ECO:0000256" key="8">
    <source>
        <dbReference type="ARBA" id="ARBA00023136"/>
    </source>
</evidence>
<dbReference type="Proteomes" id="UP000014158">
    <property type="component" value="Unassembled WGS sequence"/>
</dbReference>
<accession>R2PGT8</accession>
<evidence type="ECO:0000256" key="6">
    <source>
        <dbReference type="ARBA" id="ARBA00022692"/>
    </source>
</evidence>
<dbReference type="Proteomes" id="UP000013877">
    <property type="component" value="Unassembled WGS sequence"/>
</dbReference>
<dbReference type="HOGENOM" id="CLU_028880_2_0_9"/>
<dbReference type="InterPro" id="IPR001851">
    <property type="entry name" value="ABC_transp_permease"/>
</dbReference>
<dbReference type="PANTHER" id="PTHR32196:SF32">
    <property type="entry name" value="XYLOSE TRANSPORT SYSTEM PERMEASE PROTEIN XYLH"/>
    <property type="match status" value="1"/>
</dbReference>
<dbReference type="eggNOG" id="COG4214">
    <property type="taxonomic scope" value="Bacteria"/>
</dbReference>
<evidence type="ECO:0000256" key="9">
    <source>
        <dbReference type="ARBA" id="ARBA00035611"/>
    </source>
</evidence>
<evidence type="ECO:0000313" key="12">
    <source>
        <dbReference type="EMBL" id="EOH82398.1"/>
    </source>
</evidence>
<feature type="transmembrane region" description="Helical" evidence="11">
    <location>
        <begin position="186"/>
        <end position="205"/>
    </location>
</feature>
<keyword evidence="6 11" id="KW-0812">Transmembrane</keyword>
<feature type="transmembrane region" description="Helical" evidence="11">
    <location>
        <begin position="30"/>
        <end position="55"/>
    </location>
</feature>
<dbReference type="GO" id="GO:0022857">
    <property type="term" value="F:transmembrane transporter activity"/>
    <property type="evidence" value="ECO:0007669"/>
    <property type="project" value="InterPro"/>
</dbReference>
<feature type="transmembrane region" description="Helical" evidence="11">
    <location>
        <begin position="130"/>
        <end position="149"/>
    </location>
</feature>
<reference evidence="12 14" key="1">
    <citation type="submission" date="2013-02" db="EMBL/GenBank/DDBJ databases">
        <title>The Genome Sequence of Enterococcus raffinosus ATCC_49464.</title>
        <authorList>
            <consortium name="The Broad Institute Genome Sequencing Platform"/>
            <consortium name="The Broad Institute Genome Sequencing Center for Infectious Disease"/>
            <person name="Earl A.M."/>
            <person name="Gilmore M.S."/>
            <person name="Lebreton F."/>
            <person name="Walker B."/>
            <person name="Young S.K."/>
            <person name="Zeng Q."/>
            <person name="Gargeya S."/>
            <person name="Fitzgerald M."/>
            <person name="Haas B."/>
            <person name="Abouelleil A."/>
            <person name="Alvarado L."/>
            <person name="Arachchi H.M."/>
            <person name="Berlin A.M."/>
            <person name="Chapman S.B."/>
            <person name="Dewar J."/>
            <person name="Goldberg J."/>
            <person name="Griggs A."/>
            <person name="Gujja S."/>
            <person name="Hansen M."/>
            <person name="Howarth C."/>
            <person name="Imamovic A."/>
            <person name="Larimer J."/>
            <person name="McCowan C."/>
            <person name="Murphy C."/>
            <person name="Neiman D."/>
            <person name="Pearson M."/>
            <person name="Priest M."/>
            <person name="Roberts A."/>
            <person name="Saif S."/>
            <person name="Shea T."/>
            <person name="Sisk P."/>
            <person name="Sykes S."/>
            <person name="Wortman J."/>
            <person name="Nusbaum C."/>
            <person name="Birren B."/>
        </authorList>
    </citation>
    <scope>NUCLEOTIDE SEQUENCE [LARGE SCALE GENOMIC DNA]</scope>
    <source>
        <strain evidence="12 14">ATCC 49464</strain>
    </source>
</reference>
<protein>
    <recommendedName>
        <fullName evidence="10">Xylose transport system permease protein XylH</fullName>
    </recommendedName>
</protein>
<evidence type="ECO:0000256" key="10">
    <source>
        <dbReference type="ARBA" id="ARBA00035686"/>
    </source>
</evidence>
<keyword evidence="7 11" id="KW-1133">Transmembrane helix</keyword>
<keyword evidence="5" id="KW-0762">Sugar transport</keyword>